<keyword evidence="6 10" id="KW-0547">Nucleotide-binding</keyword>
<evidence type="ECO:0000256" key="8">
    <source>
        <dbReference type="ARBA" id="ARBA00022840"/>
    </source>
</evidence>
<dbReference type="InterPro" id="IPR011009">
    <property type="entry name" value="Kinase-like_dom_sf"/>
</dbReference>
<evidence type="ECO:0000256" key="7">
    <source>
        <dbReference type="ARBA" id="ARBA00022777"/>
    </source>
</evidence>
<dbReference type="InterPro" id="IPR017441">
    <property type="entry name" value="Protein_kinase_ATP_BS"/>
</dbReference>
<dbReference type="GO" id="GO:0008385">
    <property type="term" value="C:IkappaB kinase complex"/>
    <property type="evidence" value="ECO:0007669"/>
    <property type="project" value="TreeGrafter"/>
</dbReference>
<evidence type="ECO:0000256" key="3">
    <source>
        <dbReference type="ARBA" id="ARBA00022490"/>
    </source>
</evidence>
<dbReference type="Pfam" id="PF00069">
    <property type="entry name" value="Pkinase"/>
    <property type="match status" value="1"/>
</dbReference>
<dbReference type="PANTHER" id="PTHR22969:SF17">
    <property type="entry name" value="INHIBITOR OF NUCLEAR FACTOR KAPPA-B KINASE SUBUNIT BETA"/>
    <property type="match status" value="1"/>
</dbReference>
<feature type="domain" description="Protein kinase" evidence="11">
    <location>
        <begin position="9"/>
        <end position="306"/>
    </location>
</feature>
<dbReference type="InterPro" id="IPR051180">
    <property type="entry name" value="IKK"/>
</dbReference>
<evidence type="ECO:0000256" key="2">
    <source>
        <dbReference type="ARBA" id="ARBA00012442"/>
    </source>
</evidence>
<keyword evidence="8 10" id="KW-0067">ATP-binding</keyword>
<evidence type="ECO:0000256" key="1">
    <source>
        <dbReference type="ARBA" id="ARBA00004496"/>
    </source>
</evidence>
<sequence length="661" mass="75003">MTTSRLNRYAVIEELGEGTFGKVFKARSKEDGRFVAIKVYKDLIGVAQFHNELEILKGVKNMTQYVVQYIDHFDDDIKHYLVLELAESSLFRELRKLEYINGLPESTLQQLVLQLGCALYFLAGKNIVHRDLKPGNILVWKTSSERYLFKLCDFGNSRVAAAEMDSIAGTVPYACPSVVSNCVNGDAGQPRAKYTACEADLWSLSTLIYHCSTGKQAFDVPRNSLHRNVDLDRLLSQRVPRAISGRLVHGKPTYATDLPHPCRYPKLFKEALVQYLAQLLDCKNSNFNFATNKEWATEFGQMRPSLIYHLHQCRVEKFYNISRTKYFAPVRTLNASDVLQCESRRTSFLTRRGTLSCFDPMSSVWNAPLKEELAAVAICCHTNGKVCTLEDAGLNSELNTRSDERVAASVRLNKEMRELFTLPRMLMTFHKDLSDVISSKLQNFESICTNTQKFCSPCVPVASGTELHFSATLADNRLHAVWEQLSRLKECAINNVLVVERTQNKAYLTLSLLDEHMFSATDSNASFYMINELYNRLKSAHLEEEKLDVILSKNVRGKLSNMHKDLSVQIYERGREVICGDDSLRTVILRHNKMCEEYSTYLDMISCVKGIEMLVNDNAESKTTTKLEAAPSIVRLNEISHQSKRLLNKANGLLELIADET</sequence>
<evidence type="ECO:0000256" key="5">
    <source>
        <dbReference type="ARBA" id="ARBA00022679"/>
    </source>
</evidence>
<dbReference type="InterPro" id="IPR000719">
    <property type="entry name" value="Prot_kinase_dom"/>
</dbReference>
<keyword evidence="4" id="KW-0723">Serine/threonine-protein kinase</keyword>
<dbReference type="AlphaFoldDB" id="A0AA39H952"/>
<proteinExistence type="predicted"/>
<evidence type="ECO:0000313" key="12">
    <source>
        <dbReference type="EMBL" id="KAK0400404.1"/>
    </source>
</evidence>
<evidence type="ECO:0000256" key="6">
    <source>
        <dbReference type="ARBA" id="ARBA00022741"/>
    </source>
</evidence>
<dbReference type="SMART" id="SM00220">
    <property type="entry name" value="S_TKc"/>
    <property type="match status" value="1"/>
</dbReference>
<dbReference type="EMBL" id="JAUCMV010000005">
    <property type="protein sequence ID" value="KAK0400404.1"/>
    <property type="molecule type" value="Genomic_DNA"/>
</dbReference>
<dbReference type="PROSITE" id="PS50011">
    <property type="entry name" value="PROTEIN_KINASE_DOM"/>
    <property type="match status" value="1"/>
</dbReference>
<keyword evidence="5" id="KW-0808">Transferase</keyword>
<dbReference type="GO" id="GO:0033209">
    <property type="term" value="P:tumor necrosis factor-mediated signaling pathway"/>
    <property type="evidence" value="ECO:0007669"/>
    <property type="project" value="TreeGrafter"/>
</dbReference>
<comment type="catalytic activity">
    <reaction evidence="9">
        <text>L-seryl-[I-kappa-B protein] + ATP = O-phospho-L-seryl-[I-kappa-B protein] + ADP + H(+)</text>
        <dbReference type="Rhea" id="RHEA:19073"/>
        <dbReference type="Rhea" id="RHEA-COMP:13698"/>
        <dbReference type="Rhea" id="RHEA-COMP:13699"/>
        <dbReference type="ChEBI" id="CHEBI:15378"/>
        <dbReference type="ChEBI" id="CHEBI:29999"/>
        <dbReference type="ChEBI" id="CHEBI:30616"/>
        <dbReference type="ChEBI" id="CHEBI:83421"/>
        <dbReference type="ChEBI" id="CHEBI:456216"/>
        <dbReference type="EC" id="2.7.11.10"/>
    </reaction>
</comment>
<comment type="caution">
    <text evidence="12">The sequence shown here is derived from an EMBL/GenBank/DDBJ whole genome shotgun (WGS) entry which is preliminary data.</text>
</comment>
<evidence type="ECO:0000313" key="13">
    <source>
        <dbReference type="Proteomes" id="UP001175271"/>
    </source>
</evidence>
<dbReference type="PANTHER" id="PTHR22969">
    <property type="entry name" value="IKB KINASE"/>
    <property type="match status" value="1"/>
</dbReference>
<dbReference type="Gene3D" id="1.10.510.10">
    <property type="entry name" value="Transferase(Phosphotransferase) domain 1"/>
    <property type="match status" value="1"/>
</dbReference>
<keyword evidence="13" id="KW-1185">Reference proteome</keyword>
<dbReference type="Proteomes" id="UP001175271">
    <property type="component" value="Unassembled WGS sequence"/>
</dbReference>
<comment type="subcellular location">
    <subcellularLocation>
        <location evidence="1">Cytoplasm</location>
    </subcellularLocation>
</comment>
<evidence type="ECO:0000259" key="11">
    <source>
        <dbReference type="PROSITE" id="PS50011"/>
    </source>
</evidence>
<dbReference type="PROSITE" id="PS00107">
    <property type="entry name" value="PROTEIN_KINASE_ATP"/>
    <property type="match status" value="1"/>
</dbReference>
<evidence type="ECO:0000256" key="10">
    <source>
        <dbReference type="PROSITE-ProRule" id="PRU10141"/>
    </source>
</evidence>
<feature type="binding site" evidence="10">
    <location>
        <position position="38"/>
    </location>
    <ligand>
        <name>ATP</name>
        <dbReference type="ChEBI" id="CHEBI:30616"/>
    </ligand>
</feature>
<keyword evidence="7" id="KW-0418">Kinase</keyword>
<name>A0AA39H952_9BILA</name>
<dbReference type="EC" id="2.7.11.10" evidence="2"/>
<keyword evidence="3" id="KW-0963">Cytoplasm</keyword>
<dbReference type="InterPro" id="IPR008271">
    <property type="entry name" value="Ser/Thr_kinase_AS"/>
</dbReference>
<dbReference type="PROSITE" id="PS00108">
    <property type="entry name" value="PROTEIN_KINASE_ST"/>
    <property type="match status" value="1"/>
</dbReference>
<dbReference type="SUPFAM" id="SSF56112">
    <property type="entry name" value="Protein kinase-like (PK-like)"/>
    <property type="match status" value="1"/>
</dbReference>
<organism evidence="12 13">
    <name type="scientific">Steinernema hermaphroditum</name>
    <dbReference type="NCBI Taxonomy" id="289476"/>
    <lineage>
        <taxon>Eukaryota</taxon>
        <taxon>Metazoa</taxon>
        <taxon>Ecdysozoa</taxon>
        <taxon>Nematoda</taxon>
        <taxon>Chromadorea</taxon>
        <taxon>Rhabditida</taxon>
        <taxon>Tylenchina</taxon>
        <taxon>Panagrolaimomorpha</taxon>
        <taxon>Strongyloidoidea</taxon>
        <taxon>Steinernematidae</taxon>
        <taxon>Steinernema</taxon>
    </lineage>
</organism>
<dbReference type="GO" id="GO:0008384">
    <property type="term" value="F:IkappaB kinase activity"/>
    <property type="evidence" value="ECO:0007669"/>
    <property type="project" value="UniProtKB-EC"/>
</dbReference>
<reference evidence="12" key="1">
    <citation type="submission" date="2023-06" db="EMBL/GenBank/DDBJ databases">
        <title>Genomic analysis of the entomopathogenic nematode Steinernema hermaphroditum.</title>
        <authorList>
            <person name="Schwarz E.M."/>
            <person name="Heppert J.K."/>
            <person name="Baniya A."/>
            <person name="Schwartz H.T."/>
            <person name="Tan C.-H."/>
            <person name="Antoshechkin I."/>
            <person name="Sternberg P.W."/>
            <person name="Goodrich-Blair H."/>
            <person name="Dillman A.R."/>
        </authorList>
    </citation>
    <scope>NUCLEOTIDE SEQUENCE</scope>
    <source>
        <strain evidence="12">PS9179</strain>
        <tissue evidence="12">Whole animal</tissue>
    </source>
</reference>
<evidence type="ECO:0000256" key="4">
    <source>
        <dbReference type="ARBA" id="ARBA00022527"/>
    </source>
</evidence>
<evidence type="ECO:0000256" key="9">
    <source>
        <dbReference type="ARBA" id="ARBA00048789"/>
    </source>
</evidence>
<protein>
    <recommendedName>
        <fullName evidence="2">IkappaB kinase</fullName>
        <ecNumber evidence="2">2.7.11.10</ecNumber>
    </recommendedName>
</protein>
<dbReference type="GO" id="GO:0005524">
    <property type="term" value="F:ATP binding"/>
    <property type="evidence" value="ECO:0007669"/>
    <property type="project" value="UniProtKB-UniRule"/>
</dbReference>
<accession>A0AA39H952</accession>
<gene>
    <name evidence="12" type="ORF">QR680_003477</name>
</gene>
<dbReference type="GO" id="GO:0045944">
    <property type="term" value="P:positive regulation of transcription by RNA polymerase II"/>
    <property type="evidence" value="ECO:0007669"/>
    <property type="project" value="TreeGrafter"/>
</dbReference>